<dbReference type="GO" id="GO:0003677">
    <property type="term" value="F:DNA binding"/>
    <property type="evidence" value="ECO:0007669"/>
    <property type="project" value="InterPro"/>
</dbReference>
<accession>A0A546WYU8</accession>
<dbReference type="InterPro" id="IPR003314">
    <property type="entry name" value="Mu-type_HTH"/>
</dbReference>
<evidence type="ECO:0000313" key="3">
    <source>
        <dbReference type="Proteomes" id="UP000315434"/>
    </source>
</evidence>
<dbReference type="InterPro" id="IPR009061">
    <property type="entry name" value="DNA-bd_dom_put_sf"/>
</dbReference>
<reference evidence="2 3" key="1">
    <citation type="journal article" date="2019" name="Appl. Microbiol. Biotechnol.">
        <title>Differential efficiency of wild type rhizogenic strains for rol gene transformation of plants.</title>
        <authorList>
            <person name="Desmet S."/>
            <person name="De Keyser E."/>
            <person name="Van Vaerenbergh J."/>
            <person name="Baeyen S."/>
            <person name="Van Huylenbroeck J."/>
            <person name="Geelen D."/>
            <person name="Dhooghe E."/>
        </authorList>
    </citation>
    <scope>NUCLEOTIDE SEQUENCE [LARGE SCALE GENOMIC DNA]</scope>
    <source>
        <strain evidence="2 3">GBBC3284</strain>
    </source>
</reference>
<proteinExistence type="predicted"/>
<dbReference type="SUPFAM" id="SSF46955">
    <property type="entry name" value="Putative DNA-binding domain"/>
    <property type="match status" value="1"/>
</dbReference>
<comment type="caution">
    <text evidence="2">The sequence shown here is derived from an EMBL/GenBank/DDBJ whole genome shotgun (WGS) entry which is preliminary data.</text>
</comment>
<name>A0A546WYU8_RHIRH</name>
<organism evidence="2 3">
    <name type="scientific">Rhizobium rhizogenes</name>
    <name type="common">Agrobacterium rhizogenes</name>
    <dbReference type="NCBI Taxonomy" id="359"/>
    <lineage>
        <taxon>Bacteria</taxon>
        <taxon>Pseudomonadati</taxon>
        <taxon>Pseudomonadota</taxon>
        <taxon>Alphaproteobacteria</taxon>
        <taxon>Hyphomicrobiales</taxon>
        <taxon>Rhizobiaceae</taxon>
        <taxon>Rhizobium/Agrobacterium group</taxon>
        <taxon>Rhizobium</taxon>
    </lineage>
</organism>
<gene>
    <name evidence="2" type="ORF">EXN68_27195</name>
</gene>
<dbReference type="EMBL" id="SGNY01000018">
    <property type="protein sequence ID" value="TRA93673.1"/>
    <property type="molecule type" value="Genomic_DNA"/>
</dbReference>
<dbReference type="InterPro" id="IPR036388">
    <property type="entry name" value="WH-like_DNA-bd_sf"/>
</dbReference>
<protein>
    <recommendedName>
        <fullName evidence="1">HTH Mu-type domain-containing protein</fullName>
    </recommendedName>
</protein>
<dbReference type="OrthoDB" id="7358490at2"/>
<feature type="domain" description="HTH Mu-type" evidence="1">
    <location>
        <begin position="41"/>
        <end position="108"/>
    </location>
</feature>
<sequence>MSEFYLTIPVPVEEFSYMERRLKYLEAMLVRVVRDKRNIQEWFAAPELAAKRLNGLPTTPEAVSRKARKEGWRYRRAKFRNTFFNSYHVTSLPARAFDDLLSRILAMPGIDVVVPVLPDLPDMPAPDKPEAENTAPPWVLPLMRILKTEAAGDIAEAWSLLPERLPPGIPMPTVEEAASMLVDLGLAG</sequence>
<evidence type="ECO:0000313" key="2">
    <source>
        <dbReference type="EMBL" id="TRA93673.1"/>
    </source>
</evidence>
<dbReference type="RefSeq" id="WP_142843687.1">
    <property type="nucleotide sequence ID" value="NZ_SGNY01000018.1"/>
</dbReference>
<dbReference type="PROSITE" id="PS51702">
    <property type="entry name" value="HTH_MU"/>
    <property type="match status" value="1"/>
</dbReference>
<dbReference type="AlphaFoldDB" id="A0A546WYU8"/>
<dbReference type="Gene3D" id="1.10.10.10">
    <property type="entry name" value="Winged helix-like DNA-binding domain superfamily/Winged helix DNA-binding domain"/>
    <property type="match status" value="1"/>
</dbReference>
<evidence type="ECO:0000259" key="1">
    <source>
        <dbReference type="PROSITE" id="PS51702"/>
    </source>
</evidence>
<dbReference type="Proteomes" id="UP000315434">
    <property type="component" value="Unassembled WGS sequence"/>
</dbReference>